<protein>
    <recommendedName>
        <fullName evidence="1">WipA-like phosphatase domain-containing protein</fullName>
    </recommendedName>
</protein>
<evidence type="ECO:0000313" key="4">
    <source>
        <dbReference type="EMBL" id="TID43211.1"/>
    </source>
</evidence>
<evidence type="ECO:0000313" key="3">
    <source>
        <dbReference type="EMBL" id="RJT46194.1"/>
    </source>
</evidence>
<organism evidence="3 6">
    <name type="scientific">Legionella taurinensis</name>
    <dbReference type="NCBI Taxonomy" id="70611"/>
    <lineage>
        <taxon>Bacteria</taxon>
        <taxon>Pseudomonadati</taxon>
        <taxon>Pseudomonadota</taxon>
        <taxon>Gammaproteobacteria</taxon>
        <taxon>Legionellales</taxon>
        <taxon>Legionellaceae</taxon>
        <taxon>Legionella</taxon>
    </lineage>
</organism>
<proteinExistence type="predicted"/>
<dbReference type="InterPro" id="IPR048521">
    <property type="entry name" value="WipA_Phos"/>
</dbReference>
<dbReference type="GO" id="GO:0016791">
    <property type="term" value="F:phosphatase activity"/>
    <property type="evidence" value="ECO:0007669"/>
    <property type="project" value="InterPro"/>
</dbReference>
<dbReference type="Proteomes" id="UP000270757">
    <property type="component" value="Unassembled WGS sequence"/>
</dbReference>
<sequence>MTHTVVKEKDVNLEEYPFSSEADEKERIKEDISLTIGDLHGNSLKLFWILVKQNALKLNPIDGRTPKQLYERFVAIYKTPADQLTKADLEEFNRILDGASLNRLAMLRLIGDELADRGQNDYFTLKILKRLGDAGVRTEILLSNHSAEFLDNHHRGSLKKPEDLLGDENARSMHNLGTLLERGLVDSEEITSIVKDHYLPALKAISYSIDNTVQPPRLTLYTHAPVGIETIRSLADLYGIPYDDSSIDRLCRTIDQINERVHQDLSEHSVHDHHRGFLEEWTMGLGSIAIPHDLPLLRLMWNRGDVDKQMAEKPGEQQSLYGIELPMQQNGYQLALVHGHDGPSKKIFSDDKEVTDETSYLPNMYNTDNDLGKRELTGDFHLVASKDTPAPLALRQVPVQMHAVLYRLDEGLRTPPVFTAREWHQRFIDAQLAEFARIDNNQGMSSAIARSKESLINFMSIYQVPYKKGEDIVDFSMRVAESNRGYASRIETFKSQSIQEDKTIASDNLARAALKDIKQFIETSDWQVGKWGSRTKIEVNGKMKPIPGHLYEIYKKCSEAENGGNPTQLMQSIHGIAEKALQPKFKLFESYRERYQSTMEVYKVIERDTRNLLKP</sequence>
<evidence type="ECO:0000259" key="1">
    <source>
        <dbReference type="Pfam" id="PF21663"/>
    </source>
</evidence>
<dbReference type="EMBL" id="QFGG01000005">
    <property type="protein sequence ID" value="TID43211.1"/>
    <property type="molecule type" value="Genomic_DNA"/>
</dbReference>
<evidence type="ECO:0000313" key="6">
    <source>
        <dbReference type="Proteomes" id="UP000270757"/>
    </source>
</evidence>
<dbReference type="AlphaFoldDB" id="A0A3A5L354"/>
<keyword evidence="5" id="KW-1185">Reference proteome</keyword>
<dbReference type="EMBL" id="QCXM01000004">
    <property type="protein sequence ID" value="PUT48386.1"/>
    <property type="molecule type" value="Genomic_DNA"/>
</dbReference>
<dbReference type="Pfam" id="PF21663">
    <property type="entry name" value="WipA_Phos"/>
    <property type="match status" value="1"/>
</dbReference>
<feature type="domain" description="WipA-like phosphatase" evidence="1">
    <location>
        <begin position="106"/>
        <end position="373"/>
    </location>
</feature>
<dbReference type="RefSeq" id="WP_108292651.1">
    <property type="nucleotide sequence ID" value="NZ_CAAAIR010000007.1"/>
</dbReference>
<comment type="caution">
    <text evidence="3">The sequence shown here is derived from an EMBL/GenBank/DDBJ whole genome shotgun (WGS) entry which is preliminary data.</text>
</comment>
<accession>A0A3A5L354</accession>
<evidence type="ECO:0000313" key="7">
    <source>
        <dbReference type="Proteomes" id="UP000306421"/>
    </source>
</evidence>
<gene>
    <name evidence="3" type="ORF">D6J04_09075</name>
    <name evidence="2" type="ORF">DB745_05295</name>
    <name evidence="4" type="ORF">DIZ81_06895</name>
</gene>
<name>A0A3A5L354_9GAMM</name>
<dbReference type="EMBL" id="QZWB01000009">
    <property type="protein sequence ID" value="RJT46194.1"/>
    <property type="molecule type" value="Genomic_DNA"/>
</dbReference>
<reference evidence="4 7" key="2">
    <citation type="submission" date="2018-04" db="EMBL/GenBank/DDBJ databases">
        <title>Whole genome sequence comparison of clinical and drinking water Legionella pneumophila isolates.</title>
        <authorList>
            <person name="Garner E."/>
        </authorList>
    </citation>
    <scope>NUCLEOTIDE SEQUENCE [LARGE SCALE GENOMIC DNA]</scope>
    <source>
        <strain evidence="4 7">WH02</strain>
    </source>
</reference>
<evidence type="ECO:0000313" key="5">
    <source>
        <dbReference type="Proteomes" id="UP000251035"/>
    </source>
</evidence>
<dbReference type="Proteomes" id="UP000251035">
    <property type="component" value="Unassembled WGS sequence"/>
</dbReference>
<dbReference type="OrthoDB" id="5654315at2"/>
<dbReference type="GeneID" id="48947598"/>
<reference evidence="3 6" key="3">
    <citation type="submission" date="2018-09" db="EMBL/GenBank/DDBJ databases">
        <title>Draft genome sequences of Legionella taurinensis isolated from water samples.</title>
        <authorList>
            <person name="Chakeri A."/>
            <person name="Allerberger F."/>
            <person name="Kundi M."/>
            <person name="Ruppitsch W."/>
            <person name="Schmid D."/>
        </authorList>
    </citation>
    <scope>NUCLEOTIDE SEQUENCE [LARGE SCALE GENOMIC DNA]</scope>
    <source>
        <strain evidence="3 6">4570-18-6</strain>
    </source>
</reference>
<dbReference type="Proteomes" id="UP000306421">
    <property type="component" value="Unassembled WGS sequence"/>
</dbReference>
<reference evidence="2 5" key="1">
    <citation type="submission" date="2018-04" db="EMBL/GenBank/DDBJ databases">
        <title>Whole genome sequence comparison of clinical and drinking water Legionella pneumophila isolates associated with the Flint Water Crisis.</title>
        <authorList>
            <person name="Garner E."/>
            <person name="Brown C."/>
            <person name="Schwake O."/>
            <person name="Coil D."/>
            <person name="Jospin G."/>
            <person name="Eisen J."/>
            <person name="Edwards M."/>
            <person name="Pruden A."/>
        </authorList>
    </citation>
    <scope>NUCLEOTIDE SEQUENCE [LARGE SCALE GENOMIC DNA]</scope>
    <source>
        <strain evidence="2 5">Genessee03</strain>
    </source>
</reference>
<evidence type="ECO:0000313" key="2">
    <source>
        <dbReference type="EMBL" id="PUT48386.1"/>
    </source>
</evidence>